<keyword evidence="3" id="KW-1185">Reference proteome</keyword>
<dbReference type="InterPro" id="IPR053170">
    <property type="entry name" value="Transcription_regulator"/>
</dbReference>
<feature type="transmembrane region" description="Helical" evidence="1">
    <location>
        <begin position="89"/>
        <end position="110"/>
    </location>
</feature>
<gene>
    <name evidence="2" type="ORF">RM552_12895</name>
</gene>
<comment type="caution">
    <text evidence="2">The sequence shown here is derived from an EMBL/GenBank/DDBJ whole genome shotgun (WGS) entry which is preliminary data.</text>
</comment>
<dbReference type="Pfam" id="PF04307">
    <property type="entry name" value="YdjM"/>
    <property type="match status" value="1"/>
</dbReference>
<feature type="transmembrane region" description="Helical" evidence="1">
    <location>
        <begin position="58"/>
        <end position="77"/>
    </location>
</feature>
<organism evidence="2 3">
    <name type="scientific">Glaciecola petra</name>
    <dbReference type="NCBI Taxonomy" id="3075602"/>
    <lineage>
        <taxon>Bacteria</taxon>
        <taxon>Pseudomonadati</taxon>
        <taxon>Pseudomonadota</taxon>
        <taxon>Gammaproteobacteria</taxon>
        <taxon>Alteromonadales</taxon>
        <taxon>Alteromonadaceae</taxon>
        <taxon>Glaciecola</taxon>
    </lineage>
</organism>
<accession>A0ABU2ZTV3</accession>
<keyword evidence="2" id="KW-0378">Hydrolase</keyword>
<reference evidence="2 3" key="1">
    <citation type="submission" date="2023-09" db="EMBL/GenBank/DDBJ databases">
        <authorList>
            <person name="Rey-Velasco X."/>
        </authorList>
    </citation>
    <scope>NUCLEOTIDE SEQUENCE [LARGE SCALE GENOMIC DNA]</scope>
    <source>
        <strain evidence="2 3">P117</strain>
    </source>
</reference>
<dbReference type="PANTHER" id="PTHR40031">
    <property type="entry name" value="HYPOTHETICAL MEMBRANE SPANNING PROTEIN"/>
    <property type="match status" value="1"/>
</dbReference>
<dbReference type="InterPro" id="IPR007404">
    <property type="entry name" value="YdjM-like"/>
</dbReference>
<dbReference type="EMBL" id="JAVRHX010000003">
    <property type="protein sequence ID" value="MDT0595749.1"/>
    <property type="molecule type" value="Genomic_DNA"/>
</dbReference>
<evidence type="ECO:0000256" key="1">
    <source>
        <dbReference type="SAM" id="Phobius"/>
    </source>
</evidence>
<keyword evidence="1" id="KW-0812">Transmembrane</keyword>
<feature type="transmembrane region" description="Helical" evidence="1">
    <location>
        <begin position="130"/>
        <end position="150"/>
    </location>
</feature>
<dbReference type="RefSeq" id="WP_311369265.1">
    <property type="nucleotide sequence ID" value="NZ_JAVRHX010000003.1"/>
</dbReference>
<feature type="transmembrane region" description="Helical" evidence="1">
    <location>
        <begin position="162"/>
        <end position="181"/>
    </location>
</feature>
<keyword evidence="1" id="KW-0472">Membrane</keyword>
<dbReference type="GO" id="GO:0016787">
    <property type="term" value="F:hydrolase activity"/>
    <property type="evidence" value="ECO:0007669"/>
    <property type="project" value="UniProtKB-KW"/>
</dbReference>
<sequence length="355" mass="39847">MDSLTQIALGGAVAYAVAGPQVGRKAILWGVALGTLPDLDVLLPYGGEVEAFTYHRGFSHSLLMHILITPIIAWLALKLHPQTSEHKIRWVLLVFLCLSTHAILDSFTVYGTQLMWPLTEYPFGVSNLFIIDPLYTLPLLVGFIWASLPLKNKPLAFKANALGLVISSLYICWSLGAKVYIDNKVEQALSKRAIVPKAYMSTPAPLNTLLWRIVVMSEGEYHEIYASVFDQVDEVSFNTYSTHPELLDDISQEWGVQRLQWFTKGLYSVRAYGNKVVLSDLRMGVECNYVFNFVVGEFLLENEPKNVKIASFERFTQRPDFRGISDIFERISDPSVTLAPAKNDIKCSQIPSPNQ</sequence>
<keyword evidence="1" id="KW-1133">Transmembrane helix</keyword>
<protein>
    <submittedName>
        <fullName evidence="2">Metal-dependent hydrolase</fullName>
    </submittedName>
</protein>
<evidence type="ECO:0000313" key="3">
    <source>
        <dbReference type="Proteomes" id="UP001253545"/>
    </source>
</evidence>
<dbReference type="PANTHER" id="PTHR40031:SF1">
    <property type="entry name" value="MEMBRANE-BOUND METAL-DEPENDENT HYDROLASE"/>
    <property type="match status" value="1"/>
</dbReference>
<proteinExistence type="predicted"/>
<evidence type="ECO:0000313" key="2">
    <source>
        <dbReference type="EMBL" id="MDT0595749.1"/>
    </source>
</evidence>
<dbReference type="Proteomes" id="UP001253545">
    <property type="component" value="Unassembled WGS sequence"/>
</dbReference>
<name>A0ABU2ZTV3_9ALTE</name>